<name>A0A4R0U300_BIFLL</name>
<reference evidence="1 2" key="1">
    <citation type="journal article" date="2018" name="Sci. Rep.">
        <title>Genomic diversity and distribution of Bifidobacterium longum subsp. longum across the human lifespan.</title>
        <authorList>
            <person name="Odamaki T."/>
            <person name="Bottacini F."/>
            <person name="Kato K."/>
            <person name="Mitsuyama E."/>
            <person name="Yoshida K."/>
            <person name="Horigome A."/>
            <person name="Xiao J.Z."/>
            <person name="van Sinderen D."/>
        </authorList>
    </citation>
    <scope>NUCLEOTIDE SEQUENCE [LARGE SCALE GENOMIC DNA]</scope>
    <source>
        <strain evidence="1 2">MCC10076</strain>
    </source>
</reference>
<dbReference type="AlphaFoldDB" id="A0A4R0U300"/>
<gene>
    <name evidence="1" type="ORF">MCC10076_0949</name>
</gene>
<dbReference type="EMBL" id="SHRX01000012">
    <property type="protein sequence ID" value="TCE99376.1"/>
    <property type="molecule type" value="Genomic_DNA"/>
</dbReference>
<sequence>MSEKPFWEGKTCEEMANLHVKVTFVAGAVLTGITDCSGHIRRSRNGSVVPISANRGAERFVPYRDIESIELLDDPEYERIDNIEDVREGDVYVGTDGNRYTVLQRTTSNLQPLTVAVINTTFYPHRSYFGYALRPTPKLPDHDGLWLDRVGNTWTMCDGKVHIIRISDGDWCFTRPWFYTDSVQVVNAGPFRPAKAVEA</sequence>
<protein>
    <submittedName>
        <fullName evidence="1">Uncharacterized protein</fullName>
    </submittedName>
</protein>
<organism evidence="1 2">
    <name type="scientific">Bifidobacterium longum subsp. longum</name>
    <dbReference type="NCBI Taxonomy" id="1679"/>
    <lineage>
        <taxon>Bacteria</taxon>
        <taxon>Bacillati</taxon>
        <taxon>Actinomycetota</taxon>
        <taxon>Actinomycetes</taxon>
        <taxon>Bifidobacteriales</taxon>
        <taxon>Bifidobacteriaceae</taxon>
        <taxon>Bifidobacterium</taxon>
    </lineage>
</organism>
<dbReference type="Proteomes" id="UP000292751">
    <property type="component" value="Unassembled WGS sequence"/>
</dbReference>
<comment type="caution">
    <text evidence="1">The sequence shown here is derived from an EMBL/GenBank/DDBJ whole genome shotgun (WGS) entry which is preliminary data.</text>
</comment>
<proteinExistence type="predicted"/>
<accession>A0A4R0U300</accession>
<evidence type="ECO:0000313" key="2">
    <source>
        <dbReference type="Proteomes" id="UP000292751"/>
    </source>
</evidence>
<dbReference type="RefSeq" id="WP_131234436.1">
    <property type="nucleotide sequence ID" value="NZ_SHRX01000012.1"/>
</dbReference>
<evidence type="ECO:0000313" key="1">
    <source>
        <dbReference type="EMBL" id="TCE99376.1"/>
    </source>
</evidence>